<dbReference type="RefSeq" id="WP_091123538.1">
    <property type="nucleotide sequence ID" value="NZ_FOLB01000007.1"/>
</dbReference>
<evidence type="ECO:0000313" key="1">
    <source>
        <dbReference type="EMBL" id="SFC49849.1"/>
    </source>
</evidence>
<dbReference type="EMBL" id="FOLB01000007">
    <property type="protein sequence ID" value="SFC49849.1"/>
    <property type="molecule type" value="Genomic_DNA"/>
</dbReference>
<dbReference type="OrthoDB" id="5077119at2"/>
<name>A0A1I1JMK4_9ACTN</name>
<keyword evidence="2" id="KW-1185">Reference proteome</keyword>
<proteinExistence type="predicted"/>
<dbReference type="Proteomes" id="UP000198832">
    <property type="component" value="Unassembled WGS sequence"/>
</dbReference>
<reference evidence="1 2" key="1">
    <citation type="submission" date="2016-10" db="EMBL/GenBank/DDBJ databases">
        <authorList>
            <person name="de Groot N.N."/>
        </authorList>
    </citation>
    <scope>NUCLEOTIDE SEQUENCE [LARGE SCALE GENOMIC DNA]</scope>
    <source>
        <strain evidence="1 2">CGMCC 1.7056</strain>
    </source>
</reference>
<accession>A0A1I1JMK4</accession>
<dbReference type="STRING" id="574651.SAMN04487968_10776"/>
<dbReference type="AlphaFoldDB" id="A0A1I1JMK4"/>
<organism evidence="1 2">
    <name type="scientific">Nocardioides terrae</name>
    <dbReference type="NCBI Taxonomy" id="574651"/>
    <lineage>
        <taxon>Bacteria</taxon>
        <taxon>Bacillati</taxon>
        <taxon>Actinomycetota</taxon>
        <taxon>Actinomycetes</taxon>
        <taxon>Propionibacteriales</taxon>
        <taxon>Nocardioidaceae</taxon>
        <taxon>Nocardioides</taxon>
    </lineage>
</organism>
<evidence type="ECO:0000313" key="2">
    <source>
        <dbReference type="Proteomes" id="UP000198832"/>
    </source>
</evidence>
<sequence length="71" mass="7782">MISLIAGFHPLPASLLHSEAYLVLVTFVSVNTVAFGALSIAKLLPPINPSGWFTSRNRRAETRSIYPDAER</sequence>
<gene>
    <name evidence="1" type="ORF">SAMN04487968_10776</name>
</gene>
<protein>
    <submittedName>
        <fullName evidence="1">Uncharacterized protein</fullName>
    </submittedName>
</protein>